<keyword evidence="5" id="KW-0479">Metal-binding</keyword>
<comment type="pathway">
    <text evidence="12">Carbohydrate degradation; L-arabinose degradation via L-ribulose; D-xylulose 5-phosphate from L-arabinose (bacterial route): step 3/3.</text>
</comment>
<proteinExistence type="inferred from homology"/>
<evidence type="ECO:0000256" key="7">
    <source>
        <dbReference type="ARBA" id="ARBA00022935"/>
    </source>
</evidence>
<dbReference type="InterPro" id="IPR036409">
    <property type="entry name" value="Aldolase_II/adducin_N_sf"/>
</dbReference>
<comment type="catalytic activity">
    <reaction evidence="1">
        <text>L-ribulose 5-phosphate = D-xylulose 5-phosphate</text>
        <dbReference type="Rhea" id="RHEA:22368"/>
        <dbReference type="ChEBI" id="CHEBI:57737"/>
        <dbReference type="ChEBI" id="CHEBI:58226"/>
        <dbReference type="EC" id="5.1.3.4"/>
    </reaction>
</comment>
<dbReference type="EC" id="5.1.3.4" evidence="4"/>
<dbReference type="GO" id="GO:0008742">
    <property type="term" value="F:L-ribulose-phosphate 4-epimerase activity"/>
    <property type="evidence" value="ECO:0007669"/>
    <property type="project" value="UniProtKB-EC"/>
</dbReference>
<evidence type="ECO:0000256" key="10">
    <source>
        <dbReference type="ARBA" id="ARBA00032206"/>
    </source>
</evidence>
<dbReference type="Pfam" id="PF00596">
    <property type="entry name" value="Aldolase_II"/>
    <property type="match status" value="1"/>
</dbReference>
<evidence type="ECO:0000256" key="3">
    <source>
        <dbReference type="ARBA" id="ARBA00010037"/>
    </source>
</evidence>
<keyword evidence="6" id="KW-0862">Zinc</keyword>
<name>A0AAW9K3D2_CARML</name>
<dbReference type="PANTHER" id="PTHR22789">
    <property type="entry name" value="FUCULOSE PHOSPHATE ALDOLASE"/>
    <property type="match status" value="1"/>
</dbReference>
<comment type="function">
    <text evidence="11">Involved in the degradation of L-arabinose. Catalyzes the interconversion of L-ribulose 5-phosphate (LRu5P) and D-xylulose 5-phosphate (D-Xu5P) via a retroaldol/aldol mechanism (carbon-carbon bond cleavage analogous to a class II aldolase reaction).</text>
</comment>
<evidence type="ECO:0000313" key="15">
    <source>
        <dbReference type="EMBL" id="MDZ5760320.1"/>
    </source>
</evidence>
<protein>
    <recommendedName>
        <fullName evidence="13">L-ribulose-5-phosphate 4-epimerase</fullName>
        <ecNumber evidence="4">5.1.3.4</ecNumber>
    </recommendedName>
    <alternativeName>
        <fullName evidence="10">Phosphoribulose isomerase</fullName>
    </alternativeName>
</protein>
<dbReference type="Proteomes" id="UP001290462">
    <property type="component" value="Unassembled WGS sequence"/>
</dbReference>
<dbReference type="SUPFAM" id="SSF53639">
    <property type="entry name" value="AraD/HMP-PK domain-like"/>
    <property type="match status" value="1"/>
</dbReference>
<comment type="similarity">
    <text evidence="3">Belongs to the aldolase class II family. AraD/FucA subfamily.</text>
</comment>
<dbReference type="AlphaFoldDB" id="A0AAW9K3D2"/>
<evidence type="ECO:0000256" key="6">
    <source>
        <dbReference type="ARBA" id="ARBA00022833"/>
    </source>
</evidence>
<organism evidence="15 16">
    <name type="scientific">Carnobacterium maltaromaticum</name>
    <name type="common">Carnobacterium piscicola</name>
    <dbReference type="NCBI Taxonomy" id="2751"/>
    <lineage>
        <taxon>Bacteria</taxon>
        <taxon>Bacillati</taxon>
        <taxon>Bacillota</taxon>
        <taxon>Bacilli</taxon>
        <taxon>Lactobacillales</taxon>
        <taxon>Carnobacteriaceae</taxon>
        <taxon>Carnobacterium</taxon>
    </lineage>
</organism>
<dbReference type="InterPro" id="IPR050197">
    <property type="entry name" value="Aldolase_class_II_sugar_metab"/>
</dbReference>
<dbReference type="InterPro" id="IPR001303">
    <property type="entry name" value="Aldolase_II/adducin_N"/>
</dbReference>
<evidence type="ECO:0000256" key="11">
    <source>
        <dbReference type="ARBA" id="ARBA00053542"/>
    </source>
</evidence>
<evidence type="ECO:0000256" key="13">
    <source>
        <dbReference type="ARBA" id="ARBA00074961"/>
    </source>
</evidence>
<dbReference type="GO" id="GO:0046872">
    <property type="term" value="F:metal ion binding"/>
    <property type="evidence" value="ECO:0007669"/>
    <property type="project" value="UniProtKB-KW"/>
</dbReference>
<evidence type="ECO:0000313" key="16">
    <source>
        <dbReference type="Proteomes" id="UP001290462"/>
    </source>
</evidence>
<keyword evidence="8" id="KW-0413">Isomerase</keyword>
<keyword evidence="7" id="KW-0054">Arabinose catabolism</keyword>
<comment type="cofactor">
    <cofactor evidence="2">
        <name>Zn(2+)</name>
        <dbReference type="ChEBI" id="CHEBI:29105"/>
    </cofactor>
</comment>
<dbReference type="RefSeq" id="WP_187958104.1">
    <property type="nucleotide sequence ID" value="NZ_JAVBVO010000005.1"/>
</dbReference>
<keyword evidence="9" id="KW-0119">Carbohydrate metabolism</keyword>
<sequence length="238" mass="26375">MNTKAKIIKEMQKNVYEANLFLPKAGLVKLTWGNVSQINRELGLIVIKPSGVPYEKMQEADMVVTDLSGKVLQGELNPSSDLPTHCVLYQKFTEIGSVVHTHSKWAVCWAQAGRGISAYGTTHADTFYGTVPCTRELTQTEVEVDYEVETGKVIVETFNEKKLDPLAIPAVIVKGHGPFTWGDTPQKAVENSLILEEVAEMALHSEELASATECLLPGYLLDKHYFRKHGSAAYYGQF</sequence>
<gene>
    <name evidence="15" type="ORF">RAK27_16905</name>
</gene>
<evidence type="ECO:0000256" key="5">
    <source>
        <dbReference type="ARBA" id="ARBA00022723"/>
    </source>
</evidence>
<dbReference type="SMART" id="SM01007">
    <property type="entry name" value="Aldolase_II"/>
    <property type="match status" value="1"/>
</dbReference>
<dbReference type="FunFam" id="3.40.225.10:FF:000001">
    <property type="entry name" value="L-ribulose-5-phosphate 4-epimerase UlaF"/>
    <property type="match status" value="1"/>
</dbReference>
<dbReference type="PANTHER" id="PTHR22789:SF8">
    <property type="entry name" value="L-RIBULOSE-5-PHOSPHATE 4-EPIMERASE SGBE"/>
    <property type="match status" value="1"/>
</dbReference>
<evidence type="ECO:0000256" key="8">
    <source>
        <dbReference type="ARBA" id="ARBA00023235"/>
    </source>
</evidence>
<evidence type="ECO:0000256" key="9">
    <source>
        <dbReference type="ARBA" id="ARBA00023277"/>
    </source>
</evidence>
<evidence type="ECO:0000256" key="12">
    <source>
        <dbReference type="ARBA" id="ARBA00060520"/>
    </source>
</evidence>
<evidence type="ECO:0000256" key="4">
    <source>
        <dbReference type="ARBA" id="ARBA00013186"/>
    </source>
</evidence>
<accession>A0AAW9K3D2</accession>
<evidence type="ECO:0000256" key="2">
    <source>
        <dbReference type="ARBA" id="ARBA00001947"/>
    </source>
</evidence>
<dbReference type="GO" id="GO:0019568">
    <property type="term" value="P:arabinose catabolic process"/>
    <property type="evidence" value="ECO:0007669"/>
    <property type="project" value="UniProtKB-KW"/>
</dbReference>
<dbReference type="Gene3D" id="3.40.225.10">
    <property type="entry name" value="Class II aldolase/adducin N-terminal domain"/>
    <property type="match status" value="1"/>
</dbReference>
<dbReference type="EMBL" id="JAVBVO010000005">
    <property type="protein sequence ID" value="MDZ5760320.1"/>
    <property type="molecule type" value="Genomic_DNA"/>
</dbReference>
<dbReference type="GO" id="GO:0016832">
    <property type="term" value="F:aldehyde-lyase activity"/>
    <property type="evidence" value="ECO:0007669"/>
    <property type="project" value="TreeGrafter"/>
</dbReference>
<evidence type="ECO:0000259" key="14">
    <source>
        <dbReference type="SMART" id="SM01007"/>
    </source>
</evidence>
<feature type="domain" description="Class II aldolase/adducin N-terminal" evidence="14">
    <location>
        <begin position="13"/>
        <end position="203"/>
    </location>
</feature>
<dbReference type="GO" id="GO:0005829">
    <property type="term" value="C:cytosol"/>
    <property type="evidence" value="ECO:0007669"/>
    <property type="project" value="TreeGrafter"/>
</dbReference>
<reference evidence="15" key="1">
    <citation type="submission" date="2023-08" db="EMBL/GenBank/DDBJ databases">
        <title>Genomic characterization of piscicolin 126 produced by Carnobacterium maltaromaticum CM22 strain isolated from salmon (Salmo salar).</title>
        <authorList>
            <person name="Gonzalez-Gragera E."/>
            <person name="Garcia-Lopez J.D."/>
            <person name="Teso-Perez C."/>
            <person name="Gimenez-Hernandez I."/>
            <person name="Peralta-Sanchez J.M."/>
            <person name="Valdivia E."/>
            <person name="Montalban-Lopez M."/>
            <person name="Martin-Platero A.M."/>
            <person name="Banos A."/>
            <person name="Martinez-Bueno M."/>
        </authorList>
    </citation>
    <scope>NUCLEOTIDE SEQUENCE</scope>
    <source>
        <strain evidence="15">CM22</strain>
    </source>
</reference>
<evidence type="ECO:0000256" key="1">
    <source>
        <dbReference type="ARBA" id="ARBA00001726"/>
    </source>
</evidence>
<comment type="caution">
    <text evidence="15">The sequence shown here is derived from an EMBL/GenBank/DDBJ whole genome shotgun (WGS) entry which is preliminary data.</text>
</comment>
<dbReference type="NCBIfam" id="NF006047">
    <property type="entry name" value="PRK08193.1"/>
    <property type="match status" value="1"/>
</dbReference>